<keyword evidence="2" id="KW-1185">Reference proteome</keyword>
<dbReference type="EMBL" id="JABFUD020000021">
    <property type="protein sequence ID" value="KAI5063376.1"/>
    <property type="molecule type" value="Genomic_DNA"/>
</dbReference>
<name>A0A9D4UAF4_ADICA</name>
<evidence type="ECO:0000313" key="2">
    <source>
        <dbReference type="Proteomes" id="UP000886520"/>
    </source>
</evidence>
<organism evidence="1 2">
    <name type="scientific">Adiantum capillus-veneris</name>
    <name type="common">Maidenhair fern</name>
    <dbReference type="NCBI Taxonomy" id="13818"/>
    <lineage>
        <taxon>Eukaryota</taxon>
        <taxon>Viridiplantae</taxon>
        <taxon>Streptophyta</taxon>
        <taxon>Embryophyta</taxon>
        <taxon>Tracheophyta</taxon>
        <taxon>Polypodiopsida</taxon>
        <taxon>Polypodiidae</taxon>
        <taxon>Polypodiales</taxon>
        <taxon>Pteridineae</taxon>
        <taxon>Pteridaceae</taxon>
        <taxon>Vittarioideae</taxon>
        <taxon>Adiantum</taxon>
    </lineage>
</organism>
<dbReference type="AlphaFoldDB" id="A0A9D4UAF4"/>
<protein>
    <submittedName>
        <fullName evidence="1">Uncharacterized protein</fullName>
    </submittedName>
</protein>
<dbReference type="OrthoDB" id="1984410at2759"/>
<evidence type="ECO:0000313" key="1">
    <source>
        <dbReference type="EMBL" id="KAI5063376.1"/>
    </source>
</evidence>
<comment type="caution">
    <text evidence="1">The sequence shown here is derived from an EMBL/GenBank/DDBJ whole genome shotgun (WGS) entry which is preliminary data.</text>
</comment>
<proteinExistence type="predicted"/>
<accession>A0A9D4UAF4</accession>
<gene>
    <name evidence="1" type="ORF">GOP47_0021923</name>
</gene>
<dbReference type="Proteomes" id="UP000886520">
    <property type="component" value="Chromosome 21"/>
</dbReference>
<feature type="non-terminal residue" evidence="1">
    <location>
        <position position="138"/>
    </location>
</feature>
<reference evidence="1" key="1">
    <citation type="submission" date="2021-01" db="EMBL/GenBank/DDBJ databases">
        <title>Adiantum capillus-veneris genome.</title>
        <authorList>
            <person name="Fang Y."/>
            <person name="Liao Q."/>
        </authorList>
    </citation>
    <scope>NUCLEOTIDE SEQUENCE</scope>
    <source>
        <strain evidence="1">H3</strain>
        <tissue evidence="1">Leaf</tissue>
    </source>
</reference>
<sequence length="138" mass="14080">GSSIIEVEVEGKGPCGRGRMVYGDEVVRGQASGAQVIARATHHREVAHGVGLANLAQDGDGALVVTLGDVGREYVEERVAHFAVELPQALSHRDGVFKGGSGAEGVGIGPCHVTGQAIDRVEVVVVVHGGVVDGVVKA</sequence>